<evidence type="ECO:0000313" key="11">
    <source>
        <dbReference type="Proteomes" id="UP000759131"/>
    </source>
</evidence>
<evidence type="ECO:0000313" key="10">
    <source>
        <dbReference type="EMBL" id="CAD7641287.1"/>
    </source>
</evidence>
<dbReference type="GO" id="GO:0005886">
    <property type="term" value="C:plasma membrane"/>
    <property type="evidence" value="ECO:0007669"/>
    <property type="project" value="TreeGrafter"/>
</dbReference>
<keyword evidence="4" id="KW-0443">Lipid metabolism</keyword>
<evidence type="ECO:0000256" key="2">
    <source>
        <dbReference type="ARBA" id="ARBA00022598"/>
    </source>
</evidence>
<keyword evidence="3" id="KW-0547">Nucleotide-binding</keyword>
<dbReference type="SUPFAM" id="SSF56801">
    <property type="entry name" value="Acetyl-CoA synthetase-like"/>
    <property type="match status" value="1"/>
</dbReference>
<dbReference type="GO" id="GO:0005783">
    <property type="term" value="C:endoplasmic reticulum"/>
    <property type="evidence" value="ECO:0007669"/>
    <property type="project" value="TreeGrafter"/>
</dbReference>
<accession>A0A7R9LGG9</accession>
<evidence type="ECO:0000256" key="7">
    <source>
        <dbReference type="ARBA" id="ARBA00026121"/>
    </source>
</evidence>
<dbReference type="InterPro" id="IPR025110">
    <property type="entry name" value="AMP-bd_C"/>
</dbReference>
<keyword evidence="4" id="KW-0276">Fatty acid metabolism</keyword>
<dbReference type="Pfam" id="PF00501">
    <property type="entry name" value="AMP-binding"/>
    <property type="match status" value="1"/>
</dbReference>
<organism evidence="10">
    <name type="scientific">Medioppia subpectinata</name>
    <dbReference type="NCBI Taxonomy" id="1979941"/>
    <lineage>
        <taxon>Eukaryota</taxon>
        <taxon>Metazoa</taxon>
        <taxon>Ecdysozoa</taxon>
        <taxon>Arthropoda</taxon>
        <taxon>Chelicerata</taxon>
        <taxon>Arachnida</taxon>
        <taxon>Acari</taxon>
        <taxon>Acariformes</taxon>
        <taxon>Sarcoptiformes</taxon>
        <taxon>Oribatida</taxon>
        <taxon>Brachypylina</taxon>
        <taxon>Oppioidea</taxon>
        <taxon>Oppiidae</taxon>
        <taxon>Medioppia</taxon>
    </lineage>
</organism>
<comment type="catalytic activity">
    <reaction evidence="6">
        <text>a long-chain fatty acid + ATP + CoA = a long-chain fatty acyl-CoA + AMP + diphosphate</text>
        <dbReference type="Rhea" id="RHEA:15421"/>
        <dbReference type="ChEBI" id="CHEBI:30616"/>
        <dbReference type="ChEBI" id="CHEBI:33019"/>
        <dbReference type="ChEBI" id="CHEBI:57287"/>
        <dbReference type="ChEBI" id="CHEBI:57560"/>
        <dbReference type="ChEBI" id="CHEBI:83139"/>
        <dbReference type="ChEBI" id="CHEBI:456215"/>
        <dbReference type="EC" id="6.2.1.3"/>
    </reaction>
    <physiologicalReaction direction="left-to-right" evidence="6">
        <dbReference type="Rhea" id="RHEA:15422"/>
    </physiologicalReaction>
</comment>
<dbReference type="Pfam" id="PF13193">
    <property type="entry name" value="AMP-binding_C"/>
    <property type="match status" value="1"/>
</dbReference>
<feature type="non-terminal residue" evidence="10">
    <location>
        <position position="385"/>
    </location>
</feature>
<evidence type="ECO:0000256" key="1">
    <source>
        <dbReference type="ARBA" id="ARBA00006432"/>
    </source>
</evidence>
<evidence type="ECO:0000259" key="9">
    <source>
        <dbReference type="Pfam" id="PF13193"/>
    </source>
</evidence>
<dbReference type="AlphaFoldDB" id="A0A7R9LGG9"/>
<evidence type="ECO:0000259" key="8">
    <source>
        <dbReference type="Pfam" id="PF00501"/>
    </source>
</evidence>
<dbReference type="GO" id="GO:0030182">
    <property type="term" value="P:neuron differentiation"/>
    <property type="evidence" value="ECO:0007669"/>
    <property type="project" value="TreeGrafter"/>
</dbReference>
<evidence type="ECO:0000256" key="6">
    <source>
        <dbReference type="ARBA" id="ARBA00024484"/>
    </source>
</evidence>
<keyword evidence="2" id="KW-0436">Ligase</keyword>
<dbReference type="GO" id="GO:0005811">
    <property type="term" value="C:lipid droplet"/>
    <property type="evidence" value="ECO:0007669"/>
    <property type="project" value="TreeGrafter"/>
</dbReference>
<evidence type="ECO:0000256" key="5">
    <source>
        <dbReference type="ARBA" id="ARBA00022840"/>
    </source>
</evidence>
<dbReference type="EC" id="6.2.1.3" evidence="7"/>
<dbReference type="Gene3D" id="3.40.50.12780">
    <property type="entry name" value="N-terminal domain of ligase-like"/>
    <property type="match status" value="1"/>
</dbReference>
<reference evidence="10" key="1">
    <citation type="submission" date="2020-11" db="EMBL/GenBank/DDBJ databases">
        <authorList>
            <person name="Tran Van P."/>
        </authorList>
    </citation>
    <scope>NUCLEOTIDE SEQUENCE</scope>
</reference>
<protein>
    <recommendedName>
        <fullName evidence="7">long-chain-fatty-acid--CoA ligase</fullName>
        <ecNumber evidence="7">6.2.1.3</ecNumber>
    </recommendedName>
</protein>
<dbReference type="GO" id="GO:0005524">
    <property type="term" value="F:ATP binding"/>
    <property type="evidence" value="ECO:0007669"/>
    <property type="project" value="UniProtKB-KW"/>
</dbReference>
<dbReference type="PANTHER" id="PTHR43272:SF83">
    <property type="entry name" value="ACYL-COA SYNTHETASE LONG-CHAIN, ISOFORM J"/>
    <property type="match status" value="1"/>
</dbReference>
<dbReference type="InterPro" id="IPR045851">
    <property type="entry name" value="AMP-bd_C_sf"/>
</dbReference>
<feature type="domain" description="AMP-binding enzyme C-terminal" evidence="9">
    <location>
        <begin position="257"/>
        <end position="300"/>
    </location>
</feature>
<dbReference type="InterPro" id="IPR042099">
    <property type="entry name" value="ANL_N_sf"/>
</dbReference>
<sequence>AQLFFISNGLSVGFASIQTLTDKSTGLKKGIKGDLTTLRPTIMTAVPLILDRIQNAIESTINKSRFARIFFAIFFSQKKFWSYYGLDTPLINLIFCRKFKAALGGRVKIIACGGAPLSPETHQFIRNCFDLKLLQGYGLTETSASATIMSLDDTSVGFVGQPLDGIQIKLIDWEEGNYKVTDKPNPRGEIVIGGHNVTNGYYKNETLTKESYKEENGVKWFLTGDIGEMFPNGSLKIIDRKKDIIKLSTGEYISLAKIEAELKKCPFIANVCVYGDSSKEYVIAFIIPNASHLKSLADKLSKSGLSFKELCNDSEITAGVLQSIRQIAKHSKLHKVEIPNKIKLCSEEWLPENNLVTSALKLRRKNIQDFYQKDIHLMYGNEHKP</sequence>
<feature type="domain" description="AMP-dependent synthetase/ligase" evidence="8">
    <location>
        <begin position="6"/>
        <end position="202"/>
    </location>
</feature>
<dbReference type="GO" id="GO:0035336">
    <property type="term" value="P:long-chain fatty-acyl-CoA metabolic process"/>
    <property type="evidence" value="ECO:0007669"/>
    <property type="project" value="TreeGrafter"/>
</dbReference>
<gene>
    <name evidence="10" type="ORF">OSB1V03_LOCUS18585</name>
</gene>
<name>A0A7R9LGG9_9ACAR</name>
<dbReference type="PANTHER" id="PTHR43272">
    <property type="entry name" value="LONG-CHAIN-FATTY-ACID--COA LIGASE"/>
    <property type="match status" value="1"/>
</dbReference>
<comment type="similarity">
    <text evidence="1">Belongs to the ATP-dependent AMP-binding enzyme family.</text>
</comment>
<dbReference type="Gene3D" id="3.30.300.30">
    <property type="match status" value="1"/>
</dbReference>
<dbReference type="OrthoDB" id="1700726at2759"/>
<dbReference type="InterPro" id="IPR000873">
    <property type="entry name" value="AMP-dep_synth/lig_dom"/>
</dbReference>
<proteinExistence type="inferred from homology"/>
<dbReference type="EMBL" id="CAJPIZ010025031">
    <property type="protein sequence ID" value="CAG2118634.1"/>
    <property type="molecule type" value="Genomic_DNA"/>
</dbReference>
<evidence type="ECO:0000256" key="4">
    <source>
        <dbReference type="ARBA" id="ARBA00022832"/>
    </source>
</evidence>
<dbReference type="Proteomes" id="UP000759131">
    <property type="component" value="Unassembled WGS sequence"/>
</dbReference>
<dbReference type="GO" id="GO:0090433">
    <property type="term" value="F:palmitoyl-CoA ligase activity"/>
    <property type="evidence" value="ECO:0007669"/>
    <property type="project" value="TreeGrafter"/>
</dbReference>
<keyword evidence="5" id="KW-0067">ATP-binding</keyword>
<dbReference type="EMBL" id="OC879606">
    <property type="protein sequence ID" value="CAD7641287.1"/>
    <property type="molecule type" value="Genomic_DNA"/>
</dbReference>
<evidence type="ECO:0000256" key="3">
    <source>
        <dbReference type="ARBA" id="ARBA00022741"/>
    </source>
</evidence>
<keyword evidence="11" id="KW-1185">Reference proteome</keyword>